<dbReference type="AlphaFoldDB" id="A0A9K3DHV1"/>
<dbReference type="Gramene" id="mRNA:HanXRQr2_Chr17g0804251">
    <property type="protein sequence ID" value="mRNA:HanXRQr2_Chr17g0804251"/>
    <property type="gene ID" value="HanXRQr2_Chr17g0804251"/>
</dbReference>
<dbReference type="EMBL" id="MNCJ02000332">
    <property type="protein sequence ID" value="KAF5755566.1"/>
    <property type="molecule type" value="Genomic_DNA"/>
</dbReference>
<reference evidence="1" key="1">
    <citation type="journal article" date="2017" name="Nature">
        <title>The sunflower genome provides insights into oil metabolism, flowering and Asterid evolution.</title>
        <authorList>
            <person name="Badouin H."/>
            <person name="Gouzy J."/>
            <person name="Grassa C.J."/>
            <person name="Murat F."/>
            <person name="Staton S.E."/>
            <person name="Cottret L."/>
            <person name="Lelandais-Briere C."/>
            <person name="Owens G.L."/>
            <person name="Carrere S."/>
            <person name="Mayjonade B."/>
            <person name="Legrand L."/>
            <person name="Gill N."/>
            <person name="Kane N.C."/>
            <person name="Bowers J.E."/>
            <person name="Hubner S."/>
            <person name="Bellec A."/>
            <person name="Berard A."/>
            <person name="Berges H."/>
            <person name="Blanchet N."/>
            <person name="Boniface M.C."/>
            <person name="Brunel D."/>
            <person name="Catrice O."/>
            <person name="Chaidir N."/>
            <person name="Claudel C."/>
            <person name="Donnadieu C."/>
            <person name="Faraut T."/>
            <person name="Fievet G."/>
            <person name="Helmstetter N."/>
            <person name="King M."/>
            <person name="Knapp S.J."/>
            <person name="Lai Z."/>
            <person name="Le Paslier M.C."/>
            <person name="Lippi Y."/>
            <person name="Lorenzon L."/>
            <person name="Mandel J.R."/>
            <person name="Marage G."/>
            <person name="Marchand G."/>
            <person name="Marquand E."/>
            <person name="Bret-Mestries E."/>
            <person name="Morien E."/>
            <person name="Nambeesan S."/>
            <person name="Nguyen T."/>
            <person name="Pegot-Espagnet P."/>
            <person name="Pouilly N."/>
            <person name="Raftis F."/>
            <person name="Sallet E."/>
            <person name="Schiex T."/>
            <person name="Thomas J."/>
            <person name="Vandecasteele C."/>
            <person name="Vares D."/>
            <person name="Vear F."/>
            <person name="Vautrin S."/>
            <person name="Crespi M."/>
            <person name="Mangin B."/>
            <person name="Burke J.M."/>
            <person name="Salse J."/>
            <person name="Munos S."/>
            <person name="Vincourt P."/>
            <person name="Rieseberg L.H."/>
            <person name="Langlade N.B."/>
        </authorList>
    </citation>
    <scope>NUCLEOTIDE SEQUENCE</scope>
    <source>
        <tissue evidence="1">Leaves</tissue>
    </source>
</reference>
<keyword evidence="2" id="KW-1185">Reference proteome</keyword>
<organism evidence="1 2">
    <name type="scientific">Helianthus annuus</name>
    <name type="common">Common sunflower</name>
    <dbReference type="NCBI Taxonomy" id="4232"/>
    <lineage>
        <taxon>Eukaryota</taxon>
        <taxon>Viridiplantae</taxon>
        <taxon>Streptophyta</taxon>
        <taxon>Embryophyta</taxon>
        <taxon>Tracheophyta</taxon>
        <taxon>Spermatophyta</taxon>
        <taxon>Magnoliopsida</taxon>
        <taxon>eudicotyledons</taxon>
        <taxon>Gunneridae</taxon>
        <taxon>Pentapetalae</taxon>
        <taxon>asterids</taxon>
        <taxon>campanulids</taxon>
        <taxon>Asterales</taxon>
        <taxon>Asteraceae</taxon>
        <taxon>Asteroideae</taxon>
        <taxon>Heliantheae alliance</taxon>
        <taxon>Heliantheae</taxon>
        <taxon>Helianthus</taxon>
    </lineage>
</organism>
<proteinExistence type="predicted"/>
<name>A0A9K3DHV1_HELAN</name>
<evidence type="ECO:0000313" key="1">
    <source>
        <dbReference type="EMBL" id="KAF5755566.1"/>
    </source>
</evidence>
<dbReference type="Proteomes" id="UP000215914">
    <property type="component" value="Unassembled WGS sequence"/>
</dbReference>
<protein>
    <submittedName>
        <fullName evidence="1">Uncharacterized protein</fullName>
    </submittedName>
</protein>
<accession>A0A9K3DHV1</accession>
<comment type="caution">
    <text evidence="1">The sequence shown here is derived from an EMBL/GenBank/DDBJ whole genome shotgun (WGS) entry which is preliminary data.</text>
</comment>
<evidence type="ECO:0000313" key="2">
    <source>
        <dbReference type="Proteomes" id="UP000215914"/>
    </source>
</evidence>
<reference evidence="1" key="2">
    <citation type="submission" date="2020-06" db="EMBL/GenBank/DDBJ databases">
        <title>Helianthus annuus Genome sequencing and assembly Release 2.</title>
        <authorList>
            <person name="Gouzy J."/>
            <person name="Langlade N."/>
            <person name="Munos S."/>
        </authorList>
    </citation>
    <scope>NUCLEOTIDE SEQUENCE</scope>
    <source>
        <tissue evidence="1">Leaves</tissue>
    </source>
</reference>
<sequence length="117" mass="12818">MAHSRHTGLIARVDATSRGGSLAAFKPESLPNFVSAVKKMEVLSYPYMEALSQMVNCLIAELEALELEGMNRELCTQLLSAPSVKRALFETCDEEGGDAAPSSKKLKMAYMMTFPRT</sequence>
<gene>
    <name evidence="1" type="ORF">HanXRQr2_Chr17g0804251</name>
</gene>